<dbReference type="InterPro" id="IPR023058">
    <property type="entry name" value="PPIase_PpiC_CS"/>
</dbReference>
<dbReference type="InterPro" id="IPR046357">
    <property type="entry name" value="PPIase_dom_sf"/>
</dbReference>
<dbReference type="Pfam" id="PF13624">
    <property type="entry name" value="SurA_N_3"/>
    <property type="match status" value="1"/>
</dbReference>
<dbReference type="PATRIC" id="fig|1459.3.peg.5724"/>
<evidence type="ECO:0000256" key="4">
    <source>
        <dbReference type="ARBA" id="ARBA00022475"/>
    </source>
</evidence>
<keyword evidence="8" id="KW-0564">Palmitate</keyword>
<comment type="catalytic activity">
    <reaction evidence="1 11">
        <text>[protein]-peptidylproline (omega=180) = [protein]-peptidylproline (omega=0)</text>
        <dbReference type="Rhea" id="RHEA:16237"/>
        <dbReference type="Rhea" id="RHEA-COMP:10747"/>
        <dbReference type="Rhea" id="RHEA-COMP:10748"/>
        <dbReference type="ChEBI" id="CHEBI:83833"/>
        <dbReference type="ChEBI" id="CHEBI:83834"/>
        <dbReference type="EC" id="5.2.1.8"/>
    </reaction>
</comment>
<evidence type="ECO:0000256" key="9">
    <source>
        <dbReference type="ARBA" id="ARBA00023235"/>
    </source>
</evidence>
<dbReference type="STRING" id="1459.AF332_26055"/>
<accession>A0A0M0GKF4</accession>
<evidence type="ECO:0000256" key="1">
    <source>
        <dbReference type="ARBA" id="ARBA00000971"/>
    </source>
</evidence>
<evidence type="ECO:0000256" key="7">
    <source>
        <dbReference type="ARBA" id="ARBA00023136"/>
    </source>
</evidence>
<keyword evidence="4 11" id="KW-1003">Cell membrane</keyword>
<dbReference type="GO" id="GO:0003755">
    <property type="term" value="F:peptidyl-prolyl cis-trans isomerase activity"/>
    <property type="evidence" value="ECO:0007669"/>
    <property type="project" value="UniProtKB-UniRule"/>
</dbReference>
<evidence type="ECO:0000313" key="15">
    <source>
        <dbReference type="Proteomes" id="UP000037109"/>
    </source>
</evidence>
<dbReference type="RefSeq" id="WP_053437312.1">
    <property type="nucleotide sequence ID" value="NZ_LGUF01000007.1"/>
</dbReference>
<dbReference type="Proteomes" id="UP000037109">
    <property type="component" value="Unassembled WGS sequence"/>
</dbReference>
<dbReference type="OrthoDB" id="14196at2"/>
<feature type="transmembrane region" description="Helical" evidence="12">
    <location>
        <begin position="7"/>
        <end position="27"/>
    </location>
</feature>
<comment type="caution">
    <text evidence="14">The sequence shown here is derived from an EMBL/GenBank/DDBJ whole genome shotgun (WGS) entry which is preliminary data.</text>
</comment>
<evidence type="ECO:0000256" key="12">
    <source>
        <dbReference type="SAM" id="Phobius"/>
    </source>
</evidence>
<comment type="similarity">
    <text evidence="3 11">Belongs to the PrsA family.</text>
</comment>
<keyword evidence="15" id="KW-1185">Reference proteome</keyword>
<evidence type="ECO:0000313" key="14">
    <source>
        <dbReference type="EMBL" id="KON89947.1"/>
    </source>
</evidence>
<sequence length="298" mass="33756">MKNRKGLYWILGSVFTIGAAAAIFFTIQDNTAATVNGEKISKDELHERLVDQYGQELLDSMITEKVIDQEAKNENVKVTQKEIDEEKAVYAESYGGEDALKQTIESSGLTMADFEEDVESFLATKKLLEPRIKISEEDMKAYFDENKDSFAQEEQVSASHILVEDEKAAKEVIEKLNDGGDFAELAAEYSTDESNKDSGGDLGFFGKGDMVEEFEEVAFALEPGKISEPVKTEYGYHVIKVAEKKEAKEAVYKDVKEDIKNTLFETEMQTEYTAWLEEKFEEYEIKNYLEDSEDSEES</sequence>
<evidence type="ECO:0000256" key="10">
    <source>
        <dbReference type="ARBA" id="ARBA00023288"/>
    </source>
</evidence>
<keyword evidence="5 11" id="KW-0732">Signal</keyword>
<evidence type="ECO:0000256" key="6">
    <source>
        <dbReference type="ARBA" id="ARBA00023110"/>
    </source>
</evidence>
<evidence type="ECO:0000256" key="8">
    <source>
        <dbReference type="ARBA" id="ARBA00023139"/>
    </source>
</evidence>
<dbReference type="GO" id="GO:0006457">
    <property type="term" value="P:protein folding"/>
    <property type="evidence" value="ECO:0007669"/>
    <property type="project" value="UniProtKB-UniRule"/>
</dbReference>
<dbReference type="SUPFAM" id="SSF54534">
    <property type="entry name" value="FKBP-like"/>
    <property type="match status" value="1"/>
</dbReference>
<keyword evidence="12" id="KW-1133">Transmembrane helix</keyword>
<keyword evidence="10" id="KW-0449">Lipoprotein</keyword>
<keyword evidence="7 11" id="KW-0472">Membrane</keyword>
<dbReference type="InterPro" id="IPR023059">
    <property type="entry name" value="Foldase_PrsA"/>
</dbReference>
<dbReference type="HAMAP" id="MF_01145">
    <property type="entry name" value="Foldase_PrsA"/>
    <property type="match status" value="1"/>
</dbReference>
<dbReference type="Gene3D" id="3.10.50.40">
    <property type="match status" value="1"/>
</dbReference>
<dbReference type="GO" id="GO:0005886">
    <property type="term" value="C:plasma membrane"/>
    <property type="evidence" value="ECO:0007669"/>
    <property type="project" value="UniProtKB-SubCell"/>
</dbReference>
<organism evidence="14 15">
    <name type="scientific">Sporosarcina globispora</name>
    <name type="common">Bacillus globisporus</name>
    <dbReference type="NCBI Taxonomy" id="1459"/>
    <lineage>
        <taxon>Bacteria</taxon>
        <taxon>Bacillati</taxon>
        <taxon>Bacillota</taxon>
        <taxon>Bacilli</taxon>
        <taxon>Bacillales</taxon>
        <taxon>Caryophanaceae</taxon>
        <taxon>Sporosarcina</taxon>
    </lineage>
</organism>
<evidence type="ECO:0000259" key="13">
    <source>
        <dbReference type="PROSITE" id="PS50198"/>
    </source>
</evidence>
<dbReference type="InterPro" id="IPR027304">
    <property type="entry name" value="Trigger_fact/SurA_dom_sf"/>
</dbReference>
<dbReference type="Pfam" id="PF13616">
    <property type="entry name" value="Rotamase_3"/>
    <property type="match status" value="1"/>
</dbReference>
<protein>
    <recommendedName>
        <fullName evidence="11">Foldase protein PrsA</fullName>
        <ecNumber evidence="11">5.2.1.8</ecNumber>
    </recommendedName>
</protein>
<evidence type="ECO:0000256" key="11">
    <source>
        <dbReference type="HAMAP-Rule" id="MF_01145"/>
    </source>
</evidence>
<dbReference type="InterPro" id="IPR000297">
    <property type="entry name" value="PPIase_PpiC"/>
</dbReference>
<comment type="function">
    <text evidence="11">Plays a major role in protein secretion by helping the post-translocational extracellular folding of several secreted proteins.</text>
</comment>
<keyword evidence="12" id="KW-0812">Transmembrane</keyword>
<reference evidence="15" key="1">
    <citation type="submission" date="2015-07" db="EMBL/GenBank/DDBJ databases">
        <title>Fjat-10036 dsm4.</title>
        <authorList>
            <person name="Liu B."/>
            <person name="Wang J."/>
            <person name="Zhu Y."/>
            <person name="Liu G."/>
            <person name="Chen Q."/>
            <person name="Chen Z."/>
            <person name="Lan J."/>
            <person name="Che J."/>
            <person name="Ge C."/>
            <person name="Shi H."/>
            <person name="Pan Z."/>
            <person name="Liu X."/>
        </authorList>
    </citation>
    <scope>NUCLEOTIDE SEQUENCE [LARGE SCALE GENOMIC DNA]</scope>
    <source>
        <strain evidence="15">DSM 4</strain>
    </source>
</reference>
<evidence type="ECO:0000256" key="2">
    <source>
        <dbReference type="ARBA" id="ARBA00004193"/>
    </source>
</evidence>
<comment type="subcellular location">
    <subcellularLocation>
        <location evidence="2">Cell membrane</location>
        <topology evidence="2">Lipid-anchor</topology>
    </subcellularLocation>
</comment>
<dbReference type="AlphaFoldDB" id="A0A0M0GKF4"/>
<dbReference type="EC" id="5.2.1.8" evidence="11"/>
<proteinExistence type="inferred from homology"/>
<dbReference type="PROSITE" id="PS01096">
    <property type="entry name" value="PPIC_PPIASE_1"/>
    <property type="match status" value="1"/>
</dbReference>
<keyword evidence="6 11" id="KW-0697">Rotamase</keyword>
<feature type="domain" description="PpiC" evidence="13">
    <location>
        <begin position="153"/>
        <end position="243"/>
    </location>
</feature>
<keyword evidence="9 11" id="KW-0413">Isomerase</keyword>
<dbReference type="PANTHER" id="PTHR47245:SF1">
    <property type="entry name" value="FOLDASE PROTEIN PRSA"/>
    <property type="match status" value="1"/>
</dbReference>
<dbReference type="PROSITE" id="PS50198">
    <property type="entry name" value="PPIC_PPIASE_2"/>
    <property type="match status" value="1"/>
</dbReference>
<dbReference type="InterPro" id="IPR050245">
    <property type="entry name" value="PrsA_foldase"/>
</dbReference>
<evidence type="ECO:0000256" key="3">
    <source>
        <dbReference type="ARBA" id="ARBA00006071"/>
    </source>
</evidence>
<gene>
    <name evidence="11" type="primary">prsA</name>
    <name evidence="14" type="ORF">AF332_26055</name>
</gene>
<name>A0A0M0GKF4_SPOGL</name>
<dbReference type="SUPFAM" id="SSF109998">
    <property type="entry name" value="Triger factor/SurA peptide-binding domain-like"/>
    <property type="match status" value="1"/>
</dbReference>
<dbReference type="EMBL" id="LGUF01000007">
    <property type="protein sequence ID" value="KON89947.1"/>
    <property type="molecule type" value="Genomic_DNA"/>
</dbReference>
<dbReference type="PANTHER" id="PTHR47245">
    <property type="entry name" value="PEPTIDYLPROLYL ISOMERASE"/>
    <property type="match status" value="1"/>
</dbReference>
<dbReference type="Gene3D" id="1.10.4030.10">
    <property type="entry name" value="Porin chaperone SurA, peptide-binding domain"/>
    <property type="match status" value="1"/>
</dbReference>
<evidence type="ECO:0000256" key="5">
    <source>
        <dbReference type="ARBA" id="ARBA00022729"/>
    </source>
</evidence>